<accession>A0A117UW04</accession>
<organism evidence="2 3">
    <name type="scientific">Novosphingobium fuchskuhlense</name>
    <dbReference type="NCBI Taxonomy" id="1117702"/>
    <lineage>
        <taxon>Bacteria</taxon>
        <taxon>Pseudomonadati</taxon>
        <taxon>Pseudomonadota</taxon>
        <taxon>Alphaproteobacteria</taxon>
        <taxon>Sphingomonadales</taxon>
        <taxon>Sphingomonadaceae</taxon>
        <taxon>Novosphingobium</taxon>
    </lineage>
</organism>
<evidence type="ECO:0000259" key="1">
    <source>
        <dbReference type="PROSITE" id="PS51332"/>
    </source>
</evidence>
<dbReference type="GO" id="GO:0046872">
    <property type="term" value="F:metal ion binding"/>
    <property type="evidence" value="ECO:0007669"/>
    <property type="project" value="InterPro"/>
</dbReference>
<dbReference type="Proteomes" id="UP000058012">
    <property type="component" value="Unassembled WGS sequence"/>
</dbReference>
<dbReference type="PROSITE" id="PS51332">
    <property type="entry name" value="B12_BINDING"/>
    <property type="match status" value="1"/>
</dbReference>
<dbReference type="Gene3D" id="3.40.50.280">
    <property type="entry name" value="Cobalamin-binding domain"/>
    <property type="match status" value="1"/>
</dbReference>
<dbReference type="OrthoDB" id="5498228at2"/>
<reference evidence="2 3" key="1">
    <citation type="submission" date="2015-10" db="EMBL/GenBank/DDBJ databases">
        <title>Draft genome sequence of Novosphingobium fuchskuhlense DSM 25065 isolated from a surface water sample of the southwest basin of Lake Grosse Fuchskuhle.</title>
        <authorList>
            <person name="Ruckert C."/>
            <person name="Winkler A."/>
            <person name="Glaeser J."/>
            <person name="Grossart H.-P."/>
            <person name="Kalinowski J."/>
            <person name="Glaeser S."/>
        </authorList>
    </citation>
    <scope>NUCLEOTIDE SEQUENCE [LARGE SCALE GENOMIC DNA]</scope>
    <source>
        <strain evidence="2 3">FNE08-7</strain>
    </source>
</reference>
<sequence>MIPQLLVAHRMRPGRAPGIGGGVITPEDVARFSPLPLTLQADELLVHVEEYVARGIGIEAIFVDLLAPAARRLGVLWEEDLCDFLDVTIGLWRLQEVMREIAWGSPIITGPISAPRRALFSPMPGEQHSFGATMVHEVFVRAAWDSEVLVAPDMRQLVAKVANKSYDLVGLTVSCEITTDSLSRTIKAIRSVSMCQDVSILVGGHAVNANPVMALEAGADGSAVDAPGALALANRLVGAATHRIVNAG</sequence>
<evidence type="ECO:0000313" key="3">
    <source>
        <dbReference type="Proteomes" id="UP000058012"/>
    </source>
</evidence>
<proteinExistence type="predicted"/>
<dbReference type="EMBL" id="LLZS01000006">
    <property type="protein sequence ID" value="KUR71880.1"/>
    <property type="molecule type" value="Genomic_DNA"/>
</dbReference>
<dbReference type="Pfam" id="PF02310">
    <property type="entry name" value="B12-binding"/>
    <property type="match status" value="1"/>
</dbReference>
<protein>
    <recommendedName>
        <fullName evidence="1">B12-binding domain-containing protein</fullName>
    </recommendedName>
</protein>
<dbReference type="InterPro" id="IPR036724">
    <property type="entry name" value="Cobalamin-bd_sf"/>
</dbReference>
<feature type="domain" description="B12-binding" evidence="1">
    <location>
        <begin position="115"/>
        <end position="247"/>
    </location>
</feature>
<dbReference type="STRING" id="1117702.AQZ52_08805"/>
<dbReference type="InterPro" id="IPR006158">
    <property type="entry name" value="Cobalamin-bd"/>
</dbReference>
<comment type="caution">
    <text evidence="2">The sequence shown here is derived from an EMBL/GenBank/DDBJ whole genome shotgun (WGS) entry which is preliminary data.</text>
</comment>
<name>A0A117UW04_9SPHN</name>
<dbReference type="SUPFAM" id="SSF52242">
    <property type="entry name" value="Cobalamin (vitamin B12)-binding domain"/>
    <property type="match status" value="1"/>
</dbReference>
<gene>
    <name evidence="2" type="ORF">AQZ52_08805</name>
</gene>
<dbReference type="AlphaFoldDB" id="A0A117UW04"/>
<evidence type="ECO:0000313" key="2">
    <source>
        <dbReference type="EMBL" id="KUR71880.1"/>
    </source>
</evidence>
<dbReference type="GO" id="GO:0031419">
    <property type="term" value="F:cobalamin binding"/>
    <property type="evidence" value="ECO:0007669"/>
    <property type="project" value="InterPro"/>
</dbReference>
<keyword evidence="3" id="KW-1185">Reference proteome</keyword>